<name>A0ABW7Y8C9_STRCE</name>
<dbReference type="Proteomes" id="UP001612415">
    <property type="component" value="Unassembled WGS sequence"/>
</dbReference>
<comment type="caution">
    <text evidence="1">The sequence shown here is derived from an EMBL/GenBank/DDBJ whole genome shotgun (WGS) entry which is preliminary data.</text>
</comment>
<organism evidence="1 2">
    <name type="scientific">Streptomyces cellulosae</name>
    <dbReference type="NCBI Taxonomy" id="1968"/>
    <lineage>
        <taxon>Bacteria</taxon>
        <taxon>Bacillati</taxon>
        <taxon>Actinomycetota</taxon>
        <taxon>Actinomycetes</taxon>
        <taxon>Kitasatosporales</taxon>
        <taxon>Streptomycetaceae</taxon>
        <taxon>Streptomyces</taxon>
    </lineage>
</organism>
<gene>
    <name evidence="1" type="ORF">ACIA8P_28895</name>
</gene>
<dbReference type="EMBL" id="JBITDC010000012">
    <property type="protein sequence ID" value="MFI5678635.1"/>
    <property type="molecule type" value="Genomic_DNA"/>
</dbReference>
<proteinExistence type="predicted"/>
<evidence type="ECO:0000313" key="2">
    <source>
        <dbReference type="Proteomes" id="UP001612415"/>
    </source>
</evidence>
<sequence>MRARDLCQALDLPILPKNTEGIRSKLKRLVSRGILTEAEPGPFTRPGA</sequence>
<protein>
    <submittedName>
        <fullName evidence="1">Uncharacterized protein</fullName>
    </submittedName>
</protein>
<dbReference type="RefSeq" id="WP_398659168.1">
    <property type="nucleotide sequence ID" value="NZ_JBITDC010000012.1"/>
</dbReference>
<keyword evidence="2" id="KW-1185">Reference proteome</keyword>
<evidence type="ECO:0000313" key="1">
    <source>
        <dbReference type="EMBL" id="MFI5678635.1"/>
    </source>
</evidence>
<accession>A0ABW7Y8C9</accession>
<reference evidence="1 2" key="1">
    <citation type="submission" date="2024-10" db="EMBL/GenBank/DDBJ databases">
        <title>The Natural Products Discovery Center: Release of the First 8490 Sequenced Strains for Exploring Actinobacteria Biosynthetic Diversity.</title>
        <authorList>
            <person name="Kalkreuter E."/>
            <person name="Kautsar S.A."/>
            <person name="Yang D."/>
            <person name="Bader C.D."/>
            <person name="Teijaro C.N."/>
            <person name="Fluegel L."/>
            <person name="Davis C.M."/>
            <person name="Simpson J.R."/>
            <person name="Lauterbach L."/>
            <person name="Steele A.D."/>
            <person name="Gui C."/>
            <person name="Meng S."/>
            <person name="Li G."/>
            <person name="Viehrig K."/>
            <person name="Ye F."/>
            <person name="Su P."/>
            <person name="Kiefer A.F."/>
            <person name="Nichols A."/>
            <person name="Cepeda A.J."/>
            <person name="Yan W."/>
            <person name="Fan B."/>
            <person name="Jiang Y."/>
            <person name="Adhikari A."/>
            <person name="Zheng C.-J."/>
            <person name="Schuster L."/>
            <person name="Cowan T.M."/>
            <person name="Smanski M.J."/>
            <person name="Chevrette M.G."/>
            <person name="De Carvalho L.P.S."/>
            <person name="Shen B."/>
        </authorList>
    </citation>
    <scope>NUCLEOTIDE SEQUENCE [LARGE SCALE GENOMIC DNA]</scope>
    <source>
        <strain evidence="1 2">NPDC051599</strain>
    </source>
</reference>